<evidence type="ECO:0000259" key="4">
    <source>
        <dbReference type="PROSITE" id="PS01124"/>
    </source>
</evidence>
<dbReference type="EMBL" id="JAHESE010000015">
    <property type="protein sequence ID" value="MBT1709671.1"/>
    <property type="molecule type" value="Genomic_DNA"/>
</dbReference>
<reference evidence="5 6" key="1">
    <citation type="submission" date="2021-05" db="EMBL/GenBank/DDBJ databases">
        <title>A Polyphasic approach of four new species of the genus Ohtaekwangia: Ohtaekwangia histidinii sp. nov., Ohtaekwangia cretensis sp. nov., Ohtaekwangia indiensis sp. nov., Ohtaekwangia reichenbachii sp. nov. from diverse environment.</title>
        <authorList>
            <person name="Octaviana S."/>
        </authorList>
    </citation>
    <scope>NUCLEOTIDE SEQUENCE [LARGE SCALE GENOMIC DNA]</scope>
    <source>
        <strain evidence="5 6">PWU5</strain>
    </source>
</reference>
<keyword evidence="2" id="KW-0238">DNA-binding</keyword>
<evidence type="ECO:0000256" key="3">
    <source>
        <dbReference type="ARBA" id="ARBA00023163"/>
    </source>
</evidence>
<dbReference type="InterPro" id="IPR018060">
    <property type="entry name" value="HTH_AraC"/>
</dbReference>
<evidence type="ECO:0000313" key="5">
    <source>
        <dbReference type="EMBL" id="MBT1709671.1"/>
    </source>
</evidence>
<dbReference type="Gene3D" id="1.10.10.60">
    <property type="entry name" value="Homeodomain-like"/>
    <property type="match status" value="1"/>
</dbReference>
<dbReference type="SMART" id="SM00342">
    <property type="entry name" value="HTH_ARAC"/>
    <property type="match status" value="1"/>
</dbReference>
<dbReference type="SUPFAM" id="SSF46689">
    <property type="entry name" value="Homeodomain-like"/>
    <property type="match status" value="1"/>
</dbReference>
<gene>
    <name evidence="5" type="ORF">KK062_15615</name>
</gene>
<evidence type="ECO:0000256" key="1">
    <source>
        <dbReference type="ARBA" id="ARBA00023015"/>
    </source>
</evidence>
<evidence type="ECO:0000313" key="6">
    <source>
        <dbReference type="Proteomes" id="UP001319080"/>
    </source>
</evidence>
<sequence length="306" mass="35407">MSKMEIMTHKFGSLSDLHEVLGLPAPLHPLITLINNVDAHVPLENLPNPHVLNFYKISYKVNFRGSFKYGQHFYDFNDGGMFFVSPNQFVGDHDRTKDHSCFSLLIHSDFLLPYPLSKKIKLYGFFSYSANEALYLSASERNVIMSVYKIIEHELNNNKDDFSQDVIISQIELLLNYSNRFYKRQFTTRQEVGNDLLRKLEEILNSYFNTEQTIKSGGIPTVAFLAEQLKLTPSYLSDMLRSLTGLNAQQHIHQKLIERAKYKLSTSQLTVAEIAYQLGFEHPQSFSKFFKLKTKLSPLKFRRTSN</sequence>
<dbReference type="Proteomes" id="UP001319080">
    <property type="component" value="Unassembled WGS sequence"/>
</dbReference>
<protein>
    <submittedName>
        <fullName evidence="5">Helix-turn-helix transcriptional regulator</fullName>
    </submittedName>
</protein>
<dbReference type="GO" id="GO:0003700">
    <property type="term" value="F:DNA-binding transcription factor activity"/>
    <property type="evidence" value="ECO:0007669"/>
    <property type="project" value="InterPro"/>
</dbReference>
<proteinExistence type="predicted"/>
<keyword evidence="3" id="KW-0804">Transcription</keyword>
<dbReference type="AlphaFoldDB" id="A0AAP2DYE3"/>
<dbReference type="Pfam" id="PF12833">
    <property type="entry name" value="HTH_18"/>
    <property type="match status" value="1"/>
</dbReference>
<organism evidence="5 6">
    <name type="scientific">Dawidia cretensis</name>
    <dbReference type="NCBI Taxonomy" id="2782350"/>
    <lineage>
        <taxon>Bacteria</taxon>
        <taxon>Pseudomonadati</taxon>
        <taxon>Bacteroidota</taxon>
        <taxon>Cytophagia</taxon>
        <taxon>Cytophagales</taxon>
        <taxon>Chryseotaleaceae</taxon>
        <taxon>Dawidia</taxon>
    </lineage>
</organism>
<keyword evidence="1" id="KW-0805">Transcription regulation</keyword>
<dbReference type="GO" id="GO:0043565">
    <property type="term" value="F:sequence-specific DNA binding"/>
    <property type="evidence" value="ECO:0007669"/>
    <property type="project" value="InterPro"/>
</dbReference>
<comment type="caution">
    <text evidence="5">The sequence shown here is derived from an EMBL/GenBank/DDBJ whole genome shotgun (WGS) entry which is preliminary data.</text>
</comment>
<dbReference type="PROSITE" id="PS01124">
    <property type="entry name" value="HTH_ARAC_FAMILY_2"/>
    <property type="match status" value="1"/>
</dbReference>
<feature type="domain" description="HTH araC/xylS-type" evidence="4">
    <location>
        <begin position="198"/>
        <end position="304"/>
    </location>
</feature>
<evidence type="ECO:0000256" key="2">
    <source>
        <dbReference type="ARBA" id="ARBA00023125"/>
    </source>
</evidence>
<dbReference type="PANTHER" id="PTHR43280">
    <property type="entry name" value="ARAC-FAMILY TRANSCRIPTIONAL REGULATOR"/>
    <property type="match status" value="1"/>
</dbReference>
<accession>A0AAP2DYE3</accession>
<dbReference type="InterPro" id="IPR009057">
    <property type="entry name" value="Homeodomain-like_sf"/>
</dbReference>
<name>A0AAP2DYE3_9BACT</name>
<dbReference type="PANTHER" id="PTHR43280:SF32">
    <property type="entry name" value="TRANSCRIPTIONAL REGULATORY PROTEIN"/>
    <property type="match status" value="1"/>
</dbReference>
<keyword evidence="6" id="KW-1185">Reference proteome</keyword>